<gene>
    <name evidence="1" type="ORF">CLG_B0960</name>
</gene>
<reference evidence="1 2" key="1">
    <citation type="submission" date="2009-10" db="EMBL/GenBank/DDBJ databases">
        <authorList>
            <person name="Shrivastava S."/>
            <person name="Brinkac L.B."/>
            <person name="Brown J.L."/>
            <person name="Bruce D.B."/>
            <person name="Detter C."/>
            <person name="Green L.D."/>
            <person name="Munk C.A."/>
            <person name="Rogers Y.C."/>
            <person name="Tapia R."/>
            <person name="Saunders E.S."/>
            <person name="Sims D.R."/>
            <person name="Smith L.A."/>
            <person name="Smith T.J."/>
            <person name="Sutton G."/>
            <person name="Brettin T."/>
        </authorList>
    </citation>
    <scope>NUCLEOTIDE SEQUENCE [LARGE SCALE GENOMIC DNA]</scope>
    <source>
        <strain evidence="2">D str. 1873</strain>
    </source>
</reference>
<comment type="caution">
    <text evidence="1">The sequence shown here is derived from an EMBL/GenBank/DDBJ whole genome shotgun (WGS) entry which is preliminary data.</text>
</comment>
<sequence length="46" mass="5432">MSLAFFDNIIYIILHVNCILYKTINIINTLYSIKKIKTLFIILKLT</sequence>
<dbReference type="Proteomes" id="UP000006160">
    <property type="component" value="Unassembled WGS sequence"/>
</dbReference>
<evidence type="ECO:0000313" key="1">
    <source>
        <dbReference type="EMBL" id="EES91252.1"/>
    </source>
</evidence>
<dbReference type="AlphaFoldDB" id="A0A9P2LL83"/>
<dbReference type="EMBL" id="ACSJ01000007">
    <property type="protein sequence ID" value="EES91252.1"/>
    <property type="molecule type" value="Genomic_DNA"/>
</dbReference>
<accession>A0A9P2LL83</accession>
<organism evidence="1 2">
    <name type="scientific">Clostridium botulinum D str. 1873</name>
    <dbReference type="NCBI Taxonomy" id="592027"/>
    <lineage>
        <taxon>Bacteria</taxon>
        <taxon>Bacillati</taxon>
        <taxon>Bacillota</taxon>
        <taxon>Clostridia</taxon>
        <taxon>Eubacteriales</taxon>
        <taxon>Clostridiaceae</taxon>
        <taxon>Clostridium</taxon>
    </lineage>
</organism>
<proteinExistence type="predicted"/>
<protein>
    <submittedName>
        <fullName evidence="1">Uncharacterized protein</fullName>
    </submittedName>
</protein>
<evidence type="ECO:0000313" key="2">
    <source>
        <dbReference type="Proteomes" id="UP000006160"/>
    </source>
</evidence>
<name>A0A9P2LL83_CLOBO</name>